<protein>
    <submittedName>
        <fullName evidence="1">Uncharacterized protein</fullName>
    </submittedName>
</protein>
<evidence type="ECO:0000313" key="1">
    <source>
        <dbReference type="EMBL" id="CAE8599597.1"/>
    </source>
</evidence>
<accession>A0A813EG19</accession>
<name>A0A813EG19_POLGL</name>
<evidence type="ECO:0000313" key="2">
    <source>
        <dbReference type="Proteomes" id="UP000654075"/>
    </source>
</evidence>
<comment type="caution">
    <text evidence="1">The sequence shown here is derived from an EMBL/GenBank/DDBJ whole genome shotgun (WGS) entry which is preliminary data.</text>
</comment>
<gene>
    <name evidence="1" type="ORF">PGLA1383_LOCUS17943</name>
</gene>
<keyword evidence="2" id="KW-1185">Reference proteome</keyword>
<sequence>MAPIKFFEQASEALFAAAGADTYNRVRQRGLLVLMLLTGLDAAAVAPKAESLIRTVLLPQAKSSDAEVRQACADIARGLAAARGEEAELVPGGGQVGCIWHELCEALAFGSAAEESLNGEVAVNGGPQGVEIEWPPDWR</sequence>
<proteinExistence type="predicted"/>
<dbReference type="Proteomes" id="UP000654075">
    <property type="component" value="Unassembled WGS sequence"/>
</dbReference>
<dbReference type="EMBL" id="CAJNNV010011294">
    <property type="protein sequence ID" value="CAE8599597.1"/>
    <property type="molecule type" value="Genomic_DNA"/>
</dbReference>
<dbReference type="AlphaFoldDB" id="A0A813EG19"/>
<organism evidence="1 2">
    <name type="scientific">Polarella glacialis</name>
    <name type="common">Dinoflagellate</name>
    <dbReference type="NCBI Taxonomy" id="89957"/>
    <lineage>
        <taxon>Eukaryota</taxon>
        <taxon>Sar</taxon>
        <taxon>Alveolata</taxon>
        <taxon>Dinophyceae</taxon>
        <taxon>Suessiales</taxon>
        <taxon>Suessiaceae</taxon>
        <taxon>Polarella</taxon>
    </lineage>
</organism>
<reference evidence="1" key="1">
    <citation type="submission" date="2021-02" db="EMBL/GenBank/DDBJ databases">
        <authorList>
            <person name="Dougan E. K."/>
            <person name="Rhodes N."/>
            <person name="Thang M."/>
            <person name="Chan C."/>
        </authorList>
    </citation>
    <scope>NUCLEOTIDE SEQUENCE</scope>
</reference>